<protein>
    <submittedName>
        <fullName evidence="2">Uncharacterized protein</fullName>
    </submittedName>
</protein>
<dbReference type="AlphaFoldDB" id="A9BDE1"/>
<keyword evidence="1" id="KW-0812">Transmembrane</keyword>
<keyword evidence="1" id="KW-1133">Transmembrane helix</keyword>
<dbReference type="EMBL" id="CP000878">
    <property type="protein sequence ID" value="ABX09754.1"/>
    <property type="molecule type" value="Genomic_DNA"/>
</dbReference>
<reference evidence="2 3" key="1">
    <citation type="journal article" date="2007" name="PLoS Genet.">
        <title>Patterns and implications of gene gain and loss in the evolution of Prochlorococcus.</title>
        <authorList>
            <person name="Kettler G.C."/>
            <person name="Martiny A.C."/>
            <person name="Huang K."/>
            <person name="Zucker J."/>
            <person name="Coleman M.L."/>
            <person name="Rodrigue S."/>
            <person name="Chen F."/>
            <person name="Lapidus A."/>
            <person name="Ferriera S."/>
            <person name="Johnson J."/>
            <person name="Steglich C."/>
            <person name="Church G.M."/>
            <person name="Richardson P."/>
            <person name="Chisholm S.W."/>
        </authorList>
    </citation>
    <scope>NUCLEOTIDE SEQUENCE [LARGE SCALE GENOMIC DNA]</scope>
    <source>
        <strain evidence="3">MIT 9211</strain>
    </source>
</reference>
<keyword evidence="1" id="KW-0472">Membrane</keyword>
<evidence type="ECO:0000313" key="3">
    <source>
        <dbReference type="Proteomes" id="UP000000788"/>
    </source>
</evidence>
<proteinExistence type="predicted"/>
<evidence type="ECO:0000256" key="1">
    <source>
        <dbReference type="SAM" id="Phobius"/>
    </source>
</evidence>
<dbReference type="KEGG" id="pmj:P9211_18231"/>
<accession>A9BDE1</accession>
<gene>
    <name evidence="2" type="ordered locus">P9211_18231</name>
</gene>
<dbReference type="Proteomes" id="UP000000788">
    <property type="component" value="Chromosome"/>
</dbReference>
<keyword evidence="3" id="KW-1185">Reference proteome</keyword>
<name>A9BDE1_PROM4</name>
<organism evidence="2 3">
    <name type="scientific">Prochlorococcus marinus (strain MIT 9211)</name>
    <dbReference type="NCBI Taxonomy" id="93059"/>
    <lineage>
        <taxon>Bacteria</taxon>
        <taxon>Bacillati</taxon>
        <taxon>Cyanobacteriota</taxon>
        <taxon>Cyanophyceae</taxon>
        <taxon>Synechococcales</taxon>
        <taxon>Prochlorococcaceae</taxon>
        <taxon>Prochlorococcus</taxon>
    </lineage>
</organism>
<dbReference type="HOGENOM" id="CLU_3065016_0_0_3"/>
<feature type="transmembrane region" description="Helical" evidence="1">
    <location>
        <begin position="25"/>
        <end position="45"/>
    </location>
</feature>
<evidence type="ECO:0000313" key="2">
    <source>
        <dbReference type="EMBL" id="ABX09754.1"/>
    </source>
</evidence>
<sequence length="53" mass="5780">MCPASKAIAVAVAESRPPESNAIDMGLLFANILSLFNEINALLIMKHYMKALF</sequence>